<accession>A0A550CF93</accession>
<dbReference type="EMBL" id="VDMD01000009">
    <property type="protein sequence ID" value="TRM63473.1"/>
    <property type="molecule type" value="Genomic_DNA"/>
</dbReference>
<protein>
    <recommendedName>
        <fullName evidence="4">CsbD-like domain-containing protein</fullName>
    </recommendedName>
</protein>
<dbReference type="PANTHER" id="PTHR40460:SF1">
    <property type="entry name" value="CSBD-LIKE DOMAIN-CONTAINING PROTEIN"/>
    <property type="match status" value="1"/>
</dbReference>
<organism evidence="2 3">
    <name type="scientific">Schizophyllum amplum</name>
    <dbReference type="NCBI Taxonomy" id="97359"/>
    <lineage>
        <taxon>Eukaryota</taxon>
        <taxon>Fungi</taxon>
        <taxon>Dikarya</taxon>
        <taxon>Basidiomycota</taxon>
        <taxon>Agaricomycotina</taxon>
        <taxon>Agaricomycetes</taxon>
        <taxon>Agaricomycetidae</taxon>
        <taxon>Agaricales</taxon>
        <taxon>Schizophyllaceae</taxon>
        <taxon>Schizophyllum</taxon>
    </lineage>
</organism>
<feature type="compositionally biased region" description="Polar residues" evidence="1">
    <location>
        <begin position="1"/>
        <end position="16"/>
    </location>
</feature>
<evidence type="ECO:0000313" key="3">
    <source>
        <dbReference type="Proteomes" id="UP000320762"/>
    </source>
</evidence>
<proteinExistence type="predicted"/>
<dbReference type="PANTHER" id="PTHR40460">
    <property type="entry name" value="CHROMOSOME 1, WHOLE GENOME SHOTGUN SEQUENCE"/>
    <property type="match status" value="1"/>
</dbReference>
<evidence type="ECO:0008006" key="4">
    <source>
        <dbReference type="Google" id="ProtNLM"/>
    </source>
</evidence>
<feature type="region of interest" description="Disordered" evidence="1">
    <location>
        <begin position="1"/>
        <end position="100"/>
    </location>
</feature>
<sequence length="100" mass="10593">MSDPSKSSGQYHSTKGNVVEAIGNATGLESWQTSGKQEHAEGEGEYNAARAQGYVEGTGDRISGKKDNVVGSITGDKSQQAQGQARHDKGETQQEVNKRA</sequence>
<name>A0A550CF93_9AGAR</name>
<reference evidence="2 3" key="1">
    <citation type="journal article" date="2019" name="New Phytol.">
        <title>Comparative genomics reveals unique wood-decay strategies and fruiting body development in the Schizophyllaceae.</title>
        <authorList>
            <person name="Almasi E."/>
            <person name="Sahu N."/>
            <person name="Krizsan K."/>
            <person name="Balint B."/>
            <person name="Kovacs G.M."/>
            <person name="Kiss B."/>
            <person name="Cseklye J."/>
            <person name="Drula E."/>
            <person name="Henrissat B."/>
            <person name="Nagy I."/>
            <person name="Chovatia M."/>
            <person name="Adam C."/>
            <person name="LaButti K."/>
            <person name="Lipzen A."/>
            <person name="Riley R."/>
            <person name="Grigoriev I.V."/>
            <person name="Nagy L.G."/>
        </authorList>
    </citation>
    <scope>NUCLEOTIDE SEQUENCE [LARGE SCALE GENOMIC DNA]</scope>
    <source>
        <strain evidence="2 3">NL-1724</strain>
    </source>
</reference>
<dbReference type="Proteomes" id="UP000320762">
    <property type="component" value="Unassembled WGS sequence"/>
</dbReference>
<comment type="caution">
    <text evidence="2">The sequence shown here is derived from an EMBL/GenBank/DDBJ whole genome shotgun (WGS) entry which is preliminary data.</text>
</comment>
<feature type="compositionally biased region" description="Basic and acidic residues" evidence="1">
    <location>
        <begin position="58"/>
        <end position="68"/>
    </location>
</feature>
<dbReference type="AlphaFoldDB" id="A0A550CF93"/>
<feature type="compositionally biased region" description="Basic and acidic residues" evidence="1">
    <location>
        <begin position="85"/>
        <end position="100"/>
    </location>
</feature>
<gene>
    <name evidence="2" type="ORF">BD626DRAFT_402220</name>
</gene>
<dbReference type="STRING" id="97359.A0A550CF93"/>
<dbReference type="OrthoDB" id="9999611at2759"/>
<evidence type="ECO:0000256" key="1">
    <source>
        <dbReference type="SAM" id="MobiDB-lite"/>
    </source>
</evidence>
<evidence type="ECO:0000313" key="2">
    <source>
        <dbReference type="EMBL" id="TRM63473.1"/>
    </source>
</evidence>
<keyword evidence="3" id="KW-1185">Reference proteome</keyword>